<evidence type="ECO:0000313" key="4">
    <source>
        <dbReference type="Proteomes" id="UP000287394"/>
    </source>
</evidence>
<dbReference type="AlphaFoldDB" id="A0A402D022"/>
<dbReference type="GO" id="GO:0008758">
    <property type="term" value="F:UDP-2,3-diacylglucosamine hydrolase activity"/>
    <property type="evidence" value="ECO:0007669"/>
    <property type="project" value="TreeGrafter"/>
</dbReference>
<keyword evidence="1" id="KW-0479">Metal-binding</keyword>
<dbReference type="Gene3D" id="3.60.21.10">
    <property type="match status" value="1"/>
</dbReference>
<gene>
    <name evidence="3" type="ORF">CCAX7_58570</name>
</gene>
<evidence type="ECO:0000313" key="3">
    <source>
        <dbReference type="EMBL" id="BDI33806.1"/>
    </source>
</evidence>
<dbReference type="SUPFAM" id="SSF56300">
    <property type="entry name" value="Metallo-dependent phosphatases"/>
    <property type="match status" value="1"/>
</dbReference>
<protein>
    <submittedName>
        <fullName evidence="3">Metallophosphoesterase</fullName>
    </submittedName>
</protein>
<organism evidence="3 4">
    <name type="scientific">Capsulimonas corticalis</name>
    <dbReference type="NCBI Taxonomy" id="2219043"/>
    <lineage>
        <taxon>Bacteria</taxon>
        <taxon>Bacillati</taxon>
        <taxon>Armatimonadota</taxon>
        <taxon>Armatimonadia</taxon>
        <taxon>Capsulimonadales</taxon>
        <taxon>Capsulimonadaceae</taxon>
        <taxon>Capsulimonas</taxon>
    </lineage>
</organism>
<dbReference type="InterPro" id="IPR051158">
    <property type="entry name" value="Metallophosphoesterase_sf"/>
</dbReference>
<dbReference type="KEGG" id="ccot:CCAX7_58570"/>
<proteinExistence type="predicted"/>
<keyword evidence="2" id="KW-0378">Hydrolase</keyword>
<dbReference type="EMBL" id="AP025739">
    <property type="protein sequence ID" value="BDI33806.1"/>
    <property type="molecule type" value="Genomic_DNA"/>
</dbReference>
<reference evidence="3 4" key="1">
    <citation type="journal article" date="2019" name="Int. J. Syst. Evol. Microbiol.">
        <title>Capsulimonas corticalis gen. nov., sp. nov., an aerobic capsulated bacterium, of a novel bacterial order, Capsulimonadales ord. nov., of the class Armatimonadia of the phylum Armatimonadetes.</title>
        <authorList>
            <person name="Li J."/>
            <person name="Kudo C."/>
            <person name="Tonouchi A."/>
        </authorList>
    </citation>
    <scope>NUCLEOTIDE SEQUENCE [LARGE SCALE GENOMIC DNA]</scope>
    <source>
        <strain evidence="3 4">AX-7</strain>
    </source>
</reference>
<dbReference type="CDD" id="cd07385">
    <property type="entry name" value="MPP_YkuE_C"/>
    <property type="match status" value="1"/>
</dbReference>
<dbReference type="PANTHER" id="PTHR31302:SF31">
    <property type="entry name" value="PHOSPHODIESTERASE YAEI"/>
    <property type="match status" value="1"/>
</dbReference>
<evidence type="ECO:0000256" key="1">
    <source>
        <dbReference type="ARBA" id="ARBA00022723"/>
    </source>
</evidence>
<dbReference type="OrthoDB" id="9780884at2"/>
<dbReference type="RefSeq" id="WP_119322863.1">
    <property type="nucleotide sequence ID" value="NZ_AP025739.1"/>
</dbReference>
<keyword evidence="4" id="KW-1185">Reference proteome</keyword>
<sequence length="297" mass="31702">MIDEKAATAAQAQPKSPARRRFLAGIVLAGVTSGATAAYGHAVEEERLTPSETIIRAPGWPAAYEDWRIGVLSDFHCDRPRAVARTQRAVAMLMAMKPDIVFLPGDFVSGHQADSWISPCAEALRPLTQAPGGVYGVLGNHDWKNAHADAVTEGIERVGIHILRNTSLPIPTVPNAYIIGVDDIIAGAANWPQAMRRVPDGAFRFLMVHEPDIADGVGPLGLTLQVSGHSHGGQIRLPGFGPIHTPTMASSYPEGLKQGPHHPVYTTRGVGVMGPQMRLFCPPEVTLLRIVAAPPAV</sequence>
<dbReference type="PANTHER" id="PTHR31302">
    <property type="entry name" value="TRANSMEMBRANE PROTEIN WITH METALLOPHOSPHOESTERASE DOMAIN-RELATED"/>
    <property type="match status" value="1"/>
</dbReference>
<dbReference type="Proteomes" id="UP000287394">
    <property type="component" value="Chromosome"/>
</dbReference>
<dbReference type="GO" id="GO:0016020">
    <property type="term" value="C:membrane"/>
    <property type="evidence" value="ECO:0007669"/>
    <property type="project" value="GOC"/>
</dbReference>
<dbReference type="Pfam" id="PF00149">
    <property type="entry name" value="Metallophos"/>
    <property type="match status" value="1"/>
</dbReference>
<evidence type="ECO:0000256" key="2">
    <source>
        <dbReference type="ARBA" id="ARBA00022801"/>
    </source>
</evidence>
<dbReference type="GO" id="GO:0009245">
    <property type="term" value="P:lipid A biosynthetic process"/>
    <property type="evidence" value="ECO:0007669"/>
    <property type="project" value="TreeGrafter"/>
</dbReference>
<dbReference type="GO" id="GO:0046872">
    <property type="term" value="F:metal ion binding"/>
    <property type="evidence" value="ECO:0007669"/>
    <property type="project" value="UniProtKB-KW"/>
</dbReference>
<accession>A0A402D022</accession>
<dbReference type="InterPro" id="IPR029052">
    <property type="entry name" value="Metallo-depent_PP-like"/>
</dbReference>
<dbReference type="InterPro" id="IPR004843">
    <property type="entry name" value="Calcineurin-like_PHP"/>
</dbReference>
<name>A0A402D022_9BACT</name>